<proteinExistence type="inferred from homology"/>
<keyword evidence="7 9" id="KW-0472">Membrane</keyword>
<keyword evidence="2" id="KW-0813">Transport</keyword>
<comment type="subcellular location">
    <subcellularLocation>
        <location evidence="1">Cell membrane</location>
        <topology evidence="1">Multi-pass membrane protein</topology>
    </subcellularLocation>
</comment>
<reference evidence="11" key="1">
    <citation type="submission" date="2016-11" db="EMBL/GenBank/DDBJ databases">
        <authorList>
            <person name="Varghese N."/>
            <person name="Submissions S."/>
        </authorList>
    </citation>
    <scope>NUCLEOTIDE SEQUENCE [LARGE SCALE GENOMIC DNA]</scope>
    <source>
        <strain evidence="11">DSM 26134</strain>
    </source>
</reference>
<dbReference type="PANTHER" id="PTHR33281:SF19">
    <property type="entry name" value="VOLTAGE-DEPENDENT ANION CHANNEL-FORMING PROTEIN YNEE"/>
    <property type="match status" value="1"/>
</dbReference>
<evidence type="ECO:0000256" key="4">
    <source>
        <dbReference type="ARBA" id="ARBA00022692"/>
    </source>
</evidence>
<accession>A0A1M6U8V6</accession>
<evidence type="ECO:0000256" key="3">
    <source>
        <dbReference type="ARBA" id="ARBA00022475"/>
    </source>
</evidence>
<evidence type="ECO:0000313" key="11">
    <source>
        <dbReference type="Proteomes" id="UP000184474"/>
    </source>
</evidence>
<keyword evidence="11" id="KW-1185">Reference proteome</keyword>
<keyword evidence="6" id="KW-0406">Ion transport</keyword>
<dbReference type="Pfam" id="PF25539">
    <property type="entry name" value="Bestrophin_2"/>
    <property type="match status" value="1"/>
</dbReference>
<evidence type="ECO:0000256" key="9">
    <source>
        <dbReference type="SAM" id="Phobius"/>
    </source>
</evidence>
<evidence type="ECO:0000256" key="7">
    <source>
        <dbReference type="ARBA" id="ARBA00023136"/>
    </source>
</evidence>
<evidence type="ECO:0000256" key="6">
    <source>
        <dbReference type="ARBA" id="ARBA00023065"/>
    </source>
</evidence>
<evidence type="ECO:0000313" key="10">
    <source>
        <dbReference type="EMBL" id="SHK65617.1"/>
    </source>
</evidence>
<feature type="transmembrane region" description="Helical" evidence="9">
    <location>
        <begin position="230"/>
        <end position="250"/>
    </location>
</feature>
<feature type="transmembrane region" description="Helical" evidence="9">
    <location>
        <begin position="204"/>
        <end position="224"/>
    </location>
</feature>
<evidence type="ECO:0000256" key="1">
    <source>
        <dbReference type="ARBA" id="ARBA00004651"/>
    </source>
</evidence>
<dbReference type="GO" id="GO:0005886">
    <property type="term" value="C:plasma membrane"/>
    <property type="evidence" value="ECO:0007669"/>
    <property type="project" value="UniProtKB-SubCell"/>
</dbReference>
<evidence type="ECO:0000256" key="8">
    <source>
        <dbReference type="ARBA" id="ARBA00034708"/>
    </source>
</evidence>
<dbReference type="STRING" id="156994.SAMN04488028_10714"/>
<dbReference type="RefSeq" id="WP_073124106.1">
    <property type="nucleotide sequence ID" value="NZ_FRAA01000007.1"/>
</dbReference>
<dbReference type="InterPro" id="IPR044669">
    <property type="entry name" value="YneE/VCCN1/2-like"/>
</dbReference>
<feature type="transmembrane region" description="Helical" evidence="9">
    <location>
        <begin position="40"/>
        <end position="60"/>
    </location>
</feature>
<comment type="similarity">
    <text evidence="8">Belongs to the anion channel-forming bestrophin (TC 1.A.46) family.</text>
</comment>
<dbReference type="EMBL" id="FRAA01000007">
    <property type="protein sequence ID" value="SHK65617.1"/>
    <property type="molecule type" value="Genomic_DNA"/>
</dbReference>
<organism evidence="10 11">
    <name type="scientific">Reichenbachiella agariperforans</name>
    <dbReference type="NCBI Taxonomy" id="156994"/>
    <lineage>
        <taxon>Bacteria</taxon>
        <taxon>Pseudomonadati</taxon>
        <taxon>Bacteroidota</taxon>
        <taxon>Cytophagia</taxon>
        <taxon>Cytophagales</taxon>
        <taxon>Reichenbachiellaceae</taxon>
        <taxon>Reichenbachiella</taxon>
    </lineage>
</organism>
<protein>
    <submittedName>
        <fullName evidence="10">Putative membrane protein</fullName>
    </submittedName>
</protein>
<evidence type="ECO:0000256" key="5">
    <source>
        <dbReference type="ARBA" id="ARBA00022989"/>
    </source>
</evidence>
<keyword evidence="4 9" id="KW-0812">Transmembrane</keyword>
<keyword evidence="3" id="KW-1003">Cell membrane</keyword>
<feature type="transmembrane region" description="Helical" evidence="9">
    <location>
        <begin position="12"/>
        <end position="34"/>
    </location>
</feature>
<dbReference type="GO" id="GO:0005254">
    <property type="term" value="F:chloride channel activity"/>
    <property type="evidence" value="ECO:0007669"/>
    <property type="project" value="InterPro"/>
</dbReference>
<keyword evidence="5 9" id="KW-1133">Transmembrane helix</keyword>
<dbReference type="Proteomes" id="UP000184474">
    <property type="component" value="Unassembled WGS sequence"/>
</dbReference>
<dbReference type="AlphaFoldDB" id="A0A1M6U8V6"/>
<dbReference type="PANTHER" id="PTHR33281">
    <property type="entry name" value="UPF0187 PROTEIN YNEE"/>
    <property type="match status" value="1"/>
</dbReference>
<name>A0A1M6U8V6_REIAG</name>
<gene>
    <name evidence="10" type="ORF">SAMN04488028_10714</name>
</gene>
<evidence type="ECO:0000256" key="2">
    <source>
        <dbReference type="ARBA" id="ARBA00022448"/>
    </source>
</evidence>
<sequence length="296" mass="34138">MLVRYRIPLKYFIRFAYVDAIVVLLVSIGVFFTIRKIDFPIIPINIPAFMGTAISLLLGFKLSQSYDRWWEARKIWGAIVNDSRTLTMQLLNYHTDGKCEITERMAMRQAGWSHSLGQSLRGLSPLGKLDEFISAEELARISEHSNIPLALLNEQSADLKRIFRDGKVNEYQQIQIDKTLVRLCESMGRAERIKNTVFPTTYRLFLHLFIYLFITLLAVALAEVDRLWEIPLLVLISLPFFLLEKTALYLQDPFENRPTDVSVSAIAHTIELNIKQLLSRDDLPAKKPVLDDFFVM</sequence>